<evidence type="ECO:0000313" key="3">
    <source>
        <dbReference type="Proteomes" id="UP000619260"/>
    </source>
</evidence>
<comment type="caution">
    <text evidence="2">The sequence shown here is derived from an EMBL/GenBank/DDBJ whole genome shotgun (WGS) entry which is preliminary data.</text>
</comment>
<feature type="region of interest" description="Disordered" evidence="1">
    <location>
        <begin position="1"/>
        <end position="20"/>
    </location>
</feature>
<feature type="compositionally biased region" description="Pro residues" evidence="1">
    <location>
        <begin position="269"/>
        <end position="282"/>
    </location>
</feature>
<name>A0A8J4DT63_9ACTN</name>
<organism evidence="2 3">
    <name type="scientific">Virgisporangium aliadipatigenens</name>
    <dbReference type="NCBI Taxonomy" id="741659"/>
    <lineage>
        <taxon>Bacteria</taxon>
        <taxon>Bacillati</taxon>
        <taxon>Actinomycetota</taxon>
        <taxon>Actinomycetes</taxon>
        <taxon>Micromonosporales</taxon>
        <taxon>Micromonosporaceae</taxon>
        <taxon>Virgisporangium</taxon>
    </lineage>
</organism>
<protein>
    <submittedName>
        <fullName evidence="2">Uncharacterized protein</fullName>
    </submittedName>
</protein>
<keyword evidence="3" id="KW-1185">Reference proteome</keyword>
<proteinExistence type="predicted"/>
<evidence type="ECO:0000256" key="1">
    <source>
        <dbReference type="SAM" id="MobiDB-lite"/>
    </source>
</evidence>
<gene>
    <name evidence="2" type="ORF">Val02_63500</name>
</gene>
<reference evidence="2" key="1">
    <citation type="submission" date="2021-01" db="EMBL/GenBank/DDBJ databases">
        <title>Whole genome shotgun sequence of Virgisporangium aliadipatigenens NBRC 105644.</title>
        <authorList>
            <person name="Komaki H."/>
            <person name="Tamura T."/>
        </authorList>
    </citation>
    <scope>NUCLEOTIDE SEQUENCE</scope>
    <source>
        <strain evidence="2">NBRC 105644</strain>
    </source>
</reference>
<feature type="compositionally biased region" description="Pro residues" evidence="1">
    <location>
        <begin position="309"/>
        <end position="321"/>
    </location>
</feature>
<dbReference type="Proteomes" id="UP000619260">
    <property type="component" value="Unassembled WGS sequence"/>
</dbReference>
<feature type="region of interest" description="Disordered" evidence="1">
    <location>
        <begin position="530"/>
        <end position="570"/>
    </location>
</feature>
<dbReference type="RefSeq" id="WP_203902935.1">
    <property type="nucleotide sequence ID" value="NZ_BOPF01000028.1"/>
</dbReference>
<sequence length="1085" mass="111322">MVVVATSTATADPGPAAGPWTTAGALDPEGHRLDLLVVPGSGGVRYAVLAEPRVRRVAGGGRLFSATVIHHSADDDTVERVVLSFDVDTAPPAVALESLRETTGVTHLALFPRRTTVRLVDAGTGRVLGTGSAPTGSAALTCTLDGAAARAAHDAIAGRPGTLAVHTELEYRVAGVRVPRLGFDLAAVHDRLAGIAAGAPLPAASLAGHLRDLILAGVVRAEPSVDGRTATAELAVATLPAFLRAAAPILHPQTQATPSPVAPRHPNADPSPDPVPADPPGPDAGRLPGREPAGALGPDAGRSPGPVSADPPRPDAGPTPGSPAGEGALPADRYLLGERPADGRWVETADPSAGTGRIEQRIPLERLVAEVLRRGPRTPYVRALTTAGARTRAVPSEVRTDPRSAPMVTVTGRITTRWNAVRPQPVDPGPDAHALLAATAGTADPAAAPERWVLPDGVLAAPGPGPEPDGSDLWPDRVDPAIRWYAPTFTLVGLTLTQSTGDLMVVAAVVPDPAPPATAPWPALPAHVPDAVAPAPPATAAPDPGTAAAAAPGTTASPDPRHDPRPLPLDDLSAALHLPYRDADGRPRTAAIPATGVRADAERLEFTFAVAASWADTARAAMAGGAWRTARLSVAYTFAGWVRERATPVLGPMTLRLPVVEGTPGHGTTVDARSGVIRFDDGAELPPRDRPSVAVHVAPSAVPPEPVRHVRRTHGRAFAVELIAPGLDAPPAPPPGPVHEAVPVDAAPTGTTILRVRPAPGRFVLVPAAYTITRHGPEEGERAYRPALAVHGTIDPPRCLLTAGLHPDLTPAQRHAIEVELRARHHPAPVLEHVTAVPAGADVRWERPVATVRSPEGFQIGVDTDGAGAAELESALVAGGVRGRVTFTLSDGTTAASELVLDLARISGPWTGPVATGLADDVLALTNRIEAPVGVADVIIPGAPGGTVPVERVLEPGAGVVVRVPPGSVGHLVSAAVRAAPTGLSDIRANVDEVVFDVVFLNLVDPAGIAVTARPVGARAEHTVALPPGTAAGGLTLTLAVNAFLARPVLEYRVRRSATGATGAWHTWDLARYGHVVAVTRDRAA</sequence>
<feature type="compositionally biased region" description="Low complexity" evidence="1">
    <location>
        <begin position="540"/>
        <end position="558"/>
    </location>
</feature>
<dbReference type="EMBL" id="BOPF01000028">
    <property type="protein sequence ID" value="GIJ49464.1"/>
    <property type="molecule type" value="Genomic_DNA"/>
</dbReference>
<evidence type="ECO:0000313" key="2">
    <source>
        <dbReference type="EMBL" id="GIJ49464.1"/>
    </source>
</evidence>
<accession>A0A8J4DT63</accession>
<dbReference type="AlphaFoldDB" id="A0A8J4DT63"/>
<feature type="region of interest" description="Disordered" evidence="1">
    <location>
        <begin position="254"/>
        <end position="330"/>
    </location>
</feature>